<comment type="subcellular location">
    <subcellularLocation>
        <location evidence="2">Membrane</location>
    </subcellularLocation>
</comment>
<evidence type="ECO:0000256" key="9">
    <source>
        <dbReference type="ARBA" id="ARBA00023002"/>
    </source>
</evidence>
<keyword evidence="9" id="KW-0560">Oxidoreductase</keyword>
<accession>A0A9P4HPE6</accession>
<feature type="binding site" evidence="14">
    <location>
        <position position="289"/>
    </location>
    <ligand>
        <name>ATP</name>
        <dbReference type="ChEBI" id="CHEBI:30616"/>
    </ligand>
</feature>
<evidence type="ECO:0000256" key="5">
    <source>
        <dbReference type="ARBA" id="ARBA00022617"/>
    </source>
</evidence>
<dbReference type="SMART" id="SM00220">
    <property type="entry name" value="S_TKc"/>
    <property type="match status" value="1"/>
</dbReference>
<evidence type="ECO:0000256" key="16">
    <source>
        <dbReference type="SAM" id="Phobius"/>
    </source>
</evidence>
<dbReference type="InterPro" id="IPR036396">
    <property type="entry name" value="Cyt_P450_sf"/>
</dbReference>
<comment type="caution">
    <text evidence="19">The sequence shown here is derived from an EMBL/GenBank/DDBJ whole genome shotgun (WGS) entry which is preliminary data.</text>
</comment>
<dbReference type="Pfam" id="PF00498">
    <property type="entry name" value="FHA"/>
    <property type="match status" value="1"/>
</dbReference>
<dbReference type="CDD" id="cd11042">
    <property type="entry name" value="CYP51-like"/>
    <property type="match status" value="1"/>
</dbReference>
<feature type="region of interest" description="Disordered" evidence="15">
    <location>
        <begin position="578"/>
        <end position="616"/>
    </location>
</feature>
<dbReference type="PANTHER" id="PTHR24347">
    <property type="entry name" value="SERINE/THREONINE-PROTEIN KINASE"/>
    <property type="match status" value="1"/>
</dbReference>
<dbReference type="InterPro" id="IPR000719">
    <property type="entry name" value="Prot_kinase_dom"/>
</dbReference>
<evidence type="ECO:0000256" key="7">
    <source>
        <dbReference type="ARBA" id="ARBA00022741"/>
    </source>
</evidence>
<feature type="domain" description="Protein kinase" evidence="18">
    <location>
        <begin position="259"/>
        <end position="524"/>
    </location>
</feature>
<dbReference type="FunFam" id="1.10.630.10:FF:000033">
    <property type="entry name" value="14-alpha sterol demethylase"/>
    <property type="match status" value="1"/>
</dbReference>
<evidence type="ECO:0000256" key="6">
    <source>
        <dbReference type="ARBA" id="ARBA00022723"/>
    </source>
</evidence>
<dbReference type="EMBL" id="ML978744">
    <property type="protein sequence ID" value="KAF2084258.1"/>
    <property type="molecule type" value="Genomic_DNA"/>
</dbReference>
<keyword evidence="12 16" id="KW-0472">Membrane</keyword>
<evidence type="ECO:0000259" key="17">
    <source>
        <dbReference type="PROSITE" id="PS50006"/>
    </source>
</evidence>
<dbReference type="PROSITE" id="PS00108">
    <property type="entry name" value="PROTEIN_KINASE_ST"/>
    <property type="match status" value="1"/>
</dbReference>
<keyword evidence="7 14" id="KW-0547">Nucleotide-binding</keyword>
<keyword evidence="8 14" id="KW-0067">ATP-binding</keyword>
<dbReference type="GO" id="GO:0005524">
    <property type="term" value="F:ATP binding"/>
    <property type="evidence" value="ECO:0007669"/>
    <property type="project" value="UniProtKB-UniRule"/>
</dbReference>
<feature type="region of interest" description="Disordered" evidence="15">
    <location>
        <begin position="1"/>
        <end position="107"/>
    </location>
</feature>
<feature type="compositionally biased region" description="Basic and acidic residues" evidence="15">
    <location>
        <begin position="28"/>
        <end position="54"/>
    </location>
</feature>
<evidence type="ECO:0000256" key="1">
    <source>
        <dbReference type="ARBA" id="ARBA00001971"/>
    </source>
</evidence>
<keyword evidence="11" id="KW-0503">Monooxygenase</keyword>
<dbReference type="SUPFAM" id="SSF48264">
    <property type="entry name" value="Cytochrome P450"/>
    <property type="match status" value="1"/>
</dbReference>
<comment type="cofactor">
    <cofactor evidence="1 13">
        <name>heme</name>
        <dbReference type="ChEBI" id="CHEBI:30413"/>
    </cofactor>
</comment>
<keyword evidence="10 13" id="KW-0408">Iron</keyword>
<dbReference type="FunFam" id="1.10.510.10:FF:001380">
    <property type="entry name" value="Checkpoint kinase 2-like protein"/>
    <property type="match status" value="1"/>
</dbReference>
<evidence type="ECO:0000313" key="19">
    <source>
        <dbReference type="EMBL" id="KAF2084258.1"/>
    </source>
</evidence>
<dbReference type="AlphaFoldDB" id="A0A9P4HPE6"/>
<keyword evidence="5 13" id="KW-0349">Heme</keyword>
<dbReference type="InterPro" id="IPR017441">
    <property type="entry name" value="Protein_kinase_ATP_BS"/>
</dbReference>
<evidence type="ECO:0000256" key="14">
    <source>
        <dbReference type="PROSITE-ProRule" id="PRU10141"/>
    </source>
</evidence>
<proteinExistence type="inferred from homology"/>
<dbReference type="InterPro" id="IPR008271">
    <property type="entry name" value="Ser/Thr_kinase_AS"/>
</dbReference>
<evidence type="ECO:0000256" key="12">
    <source>
        <dbReference type="ARBA" id="ARBA00023136"/>
    </source>
</evidence>
<comment type="similarity">
    <text evidence="4">Belongs to the cytochrome P450 family.</text>
</comment>
<feature type="binding site" description="axial binding residue" evidence="13">
    <location>
        <position position="1166"/>
    </location>
    <ligand>
        <name>heme</name>
        <dbReference type="ChEBI" id="CHEBI:30413"/>
    </ligand>
    <ligandPart>
        <name>Fe</name>
        <dbReference type="ChEBI" id="CHEBI:18248"/>
    </ligandPart>
</feature>
<organism evidence="19 20">
    <name type="scientific">Saccharata proteae CBS 121410</name>
    <dbReference type="NCBI Taxonomy" id="1314787"/>
    <lineage>
        <taxon>Eukaryota</taxon>
        <taxon>Fungi</taxon>
        <taxon>Dikarya</taxon>
        <taxon>Ascomycota</taxon>
        <taxon>Pezizomycotina</taxon>
        <taxon>Dothideomycetes</taxon>
        <taxon>Dothideomycetes incertae sedis</taxon>
        <taxon>Botryosphaeriales</taxon>
        <taxon>Saccharataceae</taxon>
        <taxon>Saccharata</taxon>
    </lineage>
</organism>
<feature type="transmembrane region" description="Helical" evidence="16">
    <location>
        <begin position="719"/>
        <end position="744"/>
    </location>
</feature>
<evidence type="ECO:0000256" key="8">
    <source>
        <dbReference type="ARBA" id="ARBA00022840"/>
    </source>
</evidence>
<evidence type="ECO:0000256" key="3">
    <source>
        <dbReference type="ARBA" id="ARBA00005575"/>
    </source>
</evidence>
<evidence type="ECO:0000256" key="13">
    <source>
        <dbReference type="PIRSR" id="PIRSR602403-1"/>
    </source>
</evidence>
<reference evidence="19" key="1">
    <citation type="journal article" date="2020" name="Stud. Mycol.">
        <title>101 Dothideomycetes genomes: a test case for predicting lifestyles and emergence of pathogens.</title>
        <authorList>
            <person name="Haridas S."/>
            <person name="Albert R."/>
            <person name="Binder M."/>
            <person name="Bloem J."/>
            <person name="Labutti K."/>
            <person name="Salamov A."/>
            <person name="Andreopoulos B."/>
            <person name="Baker S."/>
            <person name="Barry K."/>
            <person name="Bills G."/>
            <person name="Bluhm B."/>
            <person name="Cannon C."/>
            <person name="Castanera R."/>
            <person name="Culley D."/>
            <person name="Daum C."/>
            <person name="Ezra D."/>
            <person name="Gonzalez J."/>
            <person name="Henrissat B."/>
            <person name="Kuo A."/>
            <person name="Liang C."/>
            <person name="Lipzen A."/>
            <person name="Lutzoni F."/>
            <person name="Magnuson J."/>
            <person name="Mondo S."/>
            <person name="Nolan M."/>
            <person name="Ohm R."/>
            <person name="Pangilinan J."/>
            <person name="Park H.-J."/>
            <person name="Ramirez L."/>
            <person name="Alfaro M."/>
            <person name="Sun H."/>
            <person name="Tritt A."/>
            <person name="Yoshinaga Y."/>
            <person name="Zwiers L.-H."/>
            <person name="Turgeon B."/>
            <person name="Goodwin S."/>
            <person name="Spatafora J."/>
            <person name="Crous P."/>
            <person name="Grigoriev I."/>
        </authorList>
    </citation>
    <scope>NUCLEOTIDE SEQUENCE</scope>
    <source>
        <strain evidence="19">CBS 121410</strain>
    </source>
</reference>
<feature type="domain" description="FHA" evidence="17">
    <location>
        <begin position="151"/>
        <end position="218"/>
    </location>
</feature>
<dbReference type="PROSITE" id="PS00086">
    <property type="entry name" value="CYTOCHROME_P450"/>
    <property type="match status" value="1"/>
</dbReference>
<dbReference type="SUPFAM" id="SSF56112">
    <property type="entry name" value="Protein kinase-like (PK-like)"/>
    <property type="match status" value="1"/>
</dbReference>
<dbReference type="Gene3D" id="2.60.200.20">
    <property type="match status" value="1"/>
</dbReference>
<dbReference type="Pfam" id="PF00067">
    <property type="entry name" value="p450"/>
    <property type="match status" value="1"/>
</dbReference>
<dbReference type="InterPro" id="IPR008984">
    <property type="entry name" value="SMAD_FHA_dom_sf"/>
</dbReference>
<dbReference type="GO" id="GO:0004672">
    <property type="term" value="F:protein kinase activity"/>
    <property type="evidence" value="ECO:0007669"/>
    <property type="project" value="InterPro"/>
</dbReference>
<gene>
    <name evidence="19" type="ORF">K490DRAFT_76038</name>
</gene>
<evidence type="ECO:0000256" key="11">
    <source>
        <dbReference type="ARBA" id="ARBA00023033"/>
    </source>
</evidence>
<evidence type="ECO:0000313" key="20">
    <source>
        <dbReference type="Proteomes" id="UP000799776"/>
    </source>
</evidence>
<keyword evidence="16" id="KW-1133">Transmembrane helix</keyword>
<dbReference type="GO" id="GO:0008398">
    <property type="term" value="F:sterol 14-demethylase activity"/>
    <property type="evidence" value="ECO:0007669"/>
    <property type="project" value="UniProtKB-ARBA"/>
</dbReference>
<keyword evidence="6 13" id="KW-0479">Metal-binding</keyword>
<dbReference type="Proteomes" id="UP000799776">
    <property type="component" value="Unassembled WGS sequence"/>
</dbReference>
<sequence length="1224" mass="137217">MPVQEKSQLKRGLCFIDTAHQSAGEGDSDIKKPRRSERLPQAHDEQKTPLKNDLRNPLPSPLTHKASTTDDHSSKDGTASPPRQAHRPSQQSRPFSQFVYPPGPSYEVENEDAQGVWGYLIPLDTAFGDVLVLRRRAACPVPEPKNRRRSTRSRRRTKVCQLEAFLLAGIRNAVNRIIQGPTISNRHCLLFTENRGGDTVAILEDLSANGTFVNDTLVGRNKRRELNERDEISIVGQASCSFRYPRSSRHNSNGFKQQYSISEPLGKGHFASVYLAIEKCSGKRYAVKKFEKRSGPSERSRVEGLQQEIAVLMSVSHPSLLCLKDTFDESDGVYLVLELAAEGELFNWIVMKRRLSEAEARKVFVQLFQAVKYLHERNIVHRDIKPENILLTDKDLNIKLADFGLAKIIGEESFTTTLCGTPSYVAPEILESSNHRRYTRAVDVWSLGVVLYICLCGFPPFSDELYSPENPFTLSQQIKMGRFDYPSPYWDSVGDPALDLIDRMLTVDVDKRISIDECLEHPWTRNADGALSSYDSTDGLAGAMGGLDFSKRKPKRERTLLSSINDVQVSRVIETKENGPPVKIYKKNPVDGPSQHNGNGTAQRESSPAKNRQPDEFMALGGKGDQTLFELYWPYPLREIHGCFVIQNRGRWVLGLQEGSLPCQWGDVAEAPECRRCDSLCATRASWGNLTATTTLSLHVFAMGLLAGAAGPLANTSTFFLVSIGLVGLFVLCIVLNVLAQLIFRNPKEPPVVFHWIPFIGSTVTYGMDPYGFFFSNREKHGDVFTFILLGKKTTVCLGTKGNDFILNGKLKDVNAEEVYSPLTTPVFGKGVVYDCPNSKLMEQKKFVKFGLTSEALRSYVDLITGEVHDYIKRTPTFKGQGGTFDVPRVMAEVTIFTASRSLQGKEVRDRFDSSFADLYHDLDMGFTPINFMLPWAPLPHNKRRDMAHNKMVEVYSEIIQARREGKVKKESEDMIWNLMGSTYKNGTPLPDREIACILIALLMAGQHSSSSTISWILLRLASRPDIAEQLYEEQKNVLGADLPPLTHEAIQKLPFHAQVVKETLRIHAPIHSIMRKVKSPLTITSSNGKTYNIPTSHVLLASPGVTATAPEYFPNPEVWEPHRWDGDAMASASTKEEEQIDYGYGMVSKGTNSPYLPFGAGRHRCIGEQFAYVQLQTILANMVREFKFRNVDGSAKVVDTDYSSLFSQPMRPAVVQWERREKA</sequence>
<dbReference type="InterPro" id="IPR011009">
    <property type="entry name" value="Kinase-like_dom_sf"/>
</dbReference>
<dbReference type="GO" id="GO:0005506">
    <property type="term" value="F:iron ion binding"/>
    <property type="evidence" value="ECO:0007669"/>
    <property type="project" value="InterPro"/>
</dbReference>
<dbReference type="OrthoDB" id="407410at2759"/>
<dbReference type="PRINTS" id="PR00385">
    <property type="entry name" value="P450"/>
</dbReference>
<feature type="compositionally biased region" description="Polar residues" evidence="15">
    <location>
        <begin position="594"/>
        <end position="610"/>
    </location>
</feature>
<dbReference type="Gene3D" id="1.10.630.10">
    <property type="entry name" value="Cytochrome P450"/>
    <property type="match status" value="1"/>
</dbReference>
<dbReference type="PRINTS" id="PR00465">
    <property type="entry name" value="EP450IV"/>
</dbReference>
<keyword evidence="16" id="KW-0812">Transmembrane</keyword>
<dbReference type="SUPFAM" id="SSF49879">
    <property type="entry name" value="SMAD/FHA domain"/>
    <property type="match status" value="1"/>
</dbReference>
<dbReference type="InterPro" id="IPR001128">
    <property type="entry name" value="Cyt_P450"/>
</dbReference>
<keyword evidence="20" id="KW-1185">Reference proteome</keyword>
<dbReference type="Gene3D" id="1.10.510.10">
    <property type="entry name" value="Transferase(Phosphotransferase) domain 1"/>
    <property type="match status" value="1"/>
</dbReference>
<evidence type="ECO:0000256" key="10">
    <source>
        <dbReference type="ARBA" id="ARBA00023004"/>
    </source>
</evidence>
<dbReference type="PROSITE" id="PS00107">
    <property type="entry name" value="PROTEIN_KINASE_ATP"/>
    <property type="match status" value="1"/>
</dbReference>
<dbReference type="SMART" id="SM00240">
    <property type="entry name" value="FHA"/>
    <property type="match status" value="1"/>
</dbReference>
<dbReference type="GO" id="GO:0016020">
    <property type="term" value="C:membrane"/>
    <property type="evidence" value="ECO:0007669"/>
    <property type="project" value="UniProtKB-SubCell"/>
</dbReference>
<evidence type="ECO:0000256" key="15">
    <source>
        <dbReference type="SAM" id="MobiDB-lite"/>
    </source>
</evidence>
<dbReference type="CDD" id="cd05117">
    <property type="entry name" value="STKc_CAMK"/>
    <property type="match status" value="1"/>
</dbReference>
<evidence type="ECO:0000259" key="18">
    <source>
        <dbReference type="PROSITE" id="PS50011"/>
    </source>
</evidence>
<protein>
    <submittedName>
        <fullName evidence="19">Lanosterol 14-alpha-demethylase</fullName>
    </submittedName>
</protein>
<comment type="similarity">
    <text evidence="3">Belongs to the protein kinase superfamily. CAMK Ser/Thr protein kinase family. CHEK2 subfamily.</text>
</comment>
<dbReference type="Pfam" id="PF00069">
    <property type="entry name" value="Pkinase"/>
    <property type="match status" value="1"/>
</dbReference>
<dbReference type="InterPro" id="IPR000253">
    <property type="entry name" value="FHA_dom"/>
</dbReference>
<dbReference type="InterPro" id="IPR017972">
    <property type="entry name" value="Cyt_P450_CS"/>
</dbReference>
<evidence type="ECO:0000256" key="4">
    <source>
        <dbReference type="ARBA" id="ARBA00010617"/>
    </source>
</evidence>
<name>A0A9P4HPE6_9PEZI</name>
<dbReference type="PROSITE" id="PS50011">
    <property type="entry name" value="PROTEIN_KINASE_DOM"/>
    <property type="match status" value="1"/>
</dbReference>
<dbReference type="PROSITE" id="PS50006">
    <property type="entry name" value="FHA_DOMAIN"/>
    <property type="match status" value="1"/>
</dbReference>
<dbReference type="GO" id="GO:0020037">
    <property type="term" value="F:heme binding"/>
    <property type="evidence" value="ECO:0007669"/>
    <property type="project" value="InterPro"/>
</dbReference>
<evidence type="ECO:0000256" key="2">
    <source>
        <dbReference type="ARBA" id="ARBA00004370"/>
    </source>
</evidence>
<dbReference type="InterPro" id="IPR002403">
    <property type="entry name" value="Cyt_P450_E_grp-IV"/>
</dbReference>